<accession>A0A1J4ML85</accession>
<dbReference type="EMBL" id="LRBP01000014">
    <property type="protein sequence ID" value="OII73637.1"/>
    <property type="molecule type" value="Genomic_DNA"/>
</dbReference>
<evidence type="ECO:0000256" key="1">
    <source>
        <dbReference type="SAM" id="MobiDB-lite"/>
    </source>
</evidence>
<comment type="caution">
    <text evidence="2">The sequence shown here is derived from an EMBL/GenBank/DDBJ whole genome shotgun (WGS) entry which is preliminary data.</text>
</comment>
<organism evidence="2 3">
    <name type="scientific">Cryptosporidium ubiquitum</name>
    <dbReference type="NCBI Taxonomy" id="857276"/>
    <lineage>
        <taxon>Eukaryota</taxon>
        <taxon>Sar</taxon>
        <taxon>Alveolata</taxon>
        <taxon>Apicomplexa</taxon>
        <taxon>Conoidasida</taxon>
        <taxon>Coccidia</taxon>
        <taxon>Eucoccidiorida</taxon>
        <taxon>Eimeriorina</taxon>
        <taxon>Cryptosporidiidae</taxon>
        <taxon>Cryptosporidium</taxon>
    </lineage>
</organism>
<dbReference type="OrthoDB" id="344370at2759"/>
<dbReference type="Proteomes" id="UP000186176">
    <property type="component" value="Unassembled WGS sequence"/>
</dbReference>
<feature type="region of interest" description="Disordered" evidence="1">
    <location>
        <begin position="540"/>
        <end position="563"/>
    </location>
</feature>
<name>A0A1J4ML85_9CRYT</name>
<sequence>MFPKDKQEMKILDENLGELDATVKHLENEIFMKKKQFFSQTDLKPVDISQVSEINNQEMIKSPIKETRIVPKSELDNENADSSKDEFQINENLENENFIPEEYIQNDDGVKKAISTNISPKNSVIIDQNTESSFSYSNVCESSTNLKLIHEKEEIPLDLQSSIPIQLQQPPQIPILQPQPNSQPHINPFMIQPMQMPPHAHGGVQLKPIPIHKQSHDHFHLAPQATAFQPGQSQVHLNPRIQSIPGMIQSQHPFPLHPHHNAPMPPVPSTNMQIPLPVPMQMPIPVPIPMQMSVPVQVPMQVPMQGPMQVPMQAPMQVPLQAPIQIPMKAPMQVPLQAPALGSMQIPNMNSPYLLTDSNMQIQLDPTAPNSVGTPPPNMGPPSHIQTPISSEIAPGFPSGITGSVGVTGSFPAAGSGPNIPNPLGMDSQMLAKYLLTAMAEECLNKKKSTKVEDGNLASKNQTYVSESGPSSVSSTLFPAPNIRPLIQPPKVEIDFNSPTCFSQDVFKKKCKRKPKVTSNNSIPKIDGQFLFSDQNPMVNNHGLNPELEANPDQQSQISPPSSPTCFSFKASVPVSILGDNPFSESITKMVTNKVSQCHPHQYMPNSSFNIKSGYNLPIHLQ</sequence>
<reference evidence="2 3" key="1">
    <citation type="submission" date="2016-10" db="EMBL/GenBank/DDBJ databases">
        <title>Reductive evolution of mitochondrial metabolism and differential evolution of invasion-related proteins in Cryptosporidium.</title>
        <authorList>
            <person name="Liu S."/>
            <person name="Roellig D.M."/>
            <person name="Guo Y."/>
            <person name="Li N."/>
            <person name="Frace M.A."/>
            <person name="Tang K."/>
            <person name="Zhang L."/>
            <person name="Feng Y."/>
            <person name="Xiao L."/>
        </authorList>
    </citation>
    <scope>NUCLEOTIDE SEQUENCE [LARGE SCALE GENOMIC DNA]</scope>
    <source>
        <strain evidence="2">39726</strain>
    </source>
</reference>
<proteinExistence type="predicted"/>
<evidence type="ECO:0000313" key="3">
    <source>
        <dbReference type="Proteomes" id="UP000186176"/>
    </source>
</evidence>
<dbReference type="VEuPathDB" id="CryptoDB:cubi_03435"/>
<dbReference type="RefSeq" id="XP_028874892.1">
    <property type="nucleotide sequence ID" value="XM_029020448.1"/>
</dbReference>
<dbReference type="GeneID" id="39980227"/>
<protein>
    <submittedName>
        <fullName evidence="2">Uncharacterized protein</fullName>
    </submittedName>
</protein>
<dbReference type="AlphaFoldDB" id="A0A1J4ML85"/>
<gene>
    <name evidence="2" type="ORF">cubi_03435</name>
</gene>
<evidence type="ECO:0000313" key="2">
    <source>
        <dbReference type="EMBL" id="OII73637.1"/>
    </source>
</evidence>
<keyword evidence="3" id="KW-1185">Reference proteome</keyword>